<evidence type="ECO:0000313" key="5">
    <source>
        <dbReference type="EMBL" id="EMI55294.1"/>
    </source>
</evidence>
<feature type="domain" description="Response regulatory" evidence="4">
    <location>
        <begin position="1"/>
        <end position="71"/>
    </location>
</feature>
<dbReference type="SUPFAM" id="SSF52172">
    <property type="entry name" value="CheY-like"/>
    <property type="match status" value="1"/>
</dbReference>
<feature type="modified residue" description="4-aspartylphosphate" evidence="3">
    <location>
        <position position="2"/>
    </location>
</feature>
<proteinExistence type="predicted"/>
<dbReference type="PROSITE" id="PS50110">
    <property type="entry name" value="RESPONSE_REGULATORY"/>
    <property type="match status" value="1"/>
</dbReference>
<evidence type="ECO:0000256" key="3">
    <source>
        <dbReference type="PROSITE-ProRule" id="PRU00169"/>
    </source>
</evidence>
<reference evidence="5 6" key="1">
    <citation type="journal article" date="2013" name="Mar. Genomics">
        <title>Expression of sulfatases in Rhodopirellula baltica and the diversity of sulfatases in the genus Rhodopirellula.</title>
        <authorList>
            <person name="Wegner C.E."/>
            <person name="Richter-Heitmann T."/>
            <person name="Klindworth A."/>
            <person name="Klockow C."/>
            <person name="Richter M."/>
            <person name="Achstetter T."/>
            <person name="Glockner F.O."/>
            <person name="Harder J."/>
        </authorList>
    </citation>
    <scope>NUCLEOTIDE SEQUENCE [LARGE SCALE GENOMIC DNA]</scope>
    <source>
        <strain evidence="5 6">SM41</strain>
    </source>
</reference>
<dbReference type="InterPro" id="IPR011006">
    <property type="entry name" value="CheY-like_superfamily"/>
</dbReference>
<gene>
    <name evidence="5" type="ORF">RSSM_03328</name>
</gene>
<evidence type="ECO:0000256" key="2">
    <source>
        <dbReference type="ARBA" id="ARBA00023012"/>
    </source>
</evidence>
<evidence type="ECO:0000313" key="6">
    <source>
        <dbReference type="Proteomes" id="UP000011885"/>
    </source>
</evidence>
<dbReference type="CDD" id="cd17546">
    <property type="entry name" value="REC_hyHK_CKI1_RcsC-like"/>
    <property type="match status" value="1"/>
</dbReference>
<keyword evidence="6" id="KW-1185">Reference proteome</keyword>
<accession>M5U204</accession>
<comment type="caution">
    <text evidence="5">The sequence shown here is derived from an EMBL/GenBank/DDBJ whole genome shotgun (WGS) entry which is preliminary data.</text>
</comment>
<sequence>MDVQMPVMDGLTATREIRKREQSKGGHIRILAMTANAMKGDREKCLQAGMDGYLTKPIQSHELYQKMEPTLSSKSQAKTAKN</sequence>
<dbReference type="PATRIC" id="fig|1263870.3.peg.3535"/>
<keyword evidence="1 3" id="KW-0597">Phosphoprotein</keyword>
<dbReference type="EMBL" id="ANOH01000223">
    <property type="protein sequence ID" value="EMI55294.1"/>
    <property type="molecule type" value="Genomic_DNA"/>
</dbReference>
<organism evidence="5 6">
    <name type="scientific">Rhodopirellula sallentina SM41</name>
    <dbReference type="NCBI Taxonomy" id="1263870"/>
    <lineage>
        <taxon>Bacteria</taxon>
        <taxon>Pseudomonadati</taxon>
        <taxon>Planctomycetota</taxon>
        <taxon>Planctomycetia</taxon>
        <taxon>Pirellulales</taxon>
        <taxon>Pirellulaceae</taxon>
        <taxon>Rhodopirellula</taxon>
    </lineage>
</organism>
<dbReference type="AlphaFoldDB" id="M5U204"/>
<evidence type="ECO:0000259" key="4">
    <source>
        <dbReference type="PROSITE" id="PS50110"/>
    </source>
</evidence>
<dbReference type="GO" id="GO:0000160">
    <property type="term" value="P:phosphorelay signal transduction system"/>
    <property type="evidence" value="ECO:0007669"/>
    <property type="project" value="UniProtKB-KW"/>
</dbReference>
<dbReference type="PANTHER" id="PTHR45339:SF1">
    <property type="entry name" value="HYBRID SIGNAL TRANSDUCTION HISTIDINE KINASE J"/>
    <property type="match status" value="1"/>
</dbReference>
<dbReference type="PANTHER" id="PTHR45339">
    <property type="entry name" value="HYBRID SIGNAL TRANSDUCTION HISTIDINE KINASE J"/>
    <property type="match status" value="1"/>
</dbReference>
<evidence type="ECO:0000256" key="1">
    <source>
        <dbReference type="ARBA" id="ARBA00022553"/>
    </source>
</evidence>
<dbReference type="Pfam" id="PF00072">
    <property type="entry name" value="Response_reg"/>
    <property type="match status" value="1"/>
</dbReference>
<dbReference type="InterPro" id="IPR001789">
    <property type="entry name" value="Sig_transdc_resp-reg_receiver"/>
</dbReference>
<keyword evidence="2" id="KW-0902">Two-component regulatory system</keyword>
<protein>
    <submittedName>
        <fullName evidence="5">Response regulator receiver protein</fullName>
    </submittedName>
</protein>
<name>M5U204_9BACT</name>
<dbReference type="Gene3D" id="3.40.50.2300">
    <property type="match status" value="1"/>
</dbReference>
<dbReference type="Proteomes" id="UP000011885">
    <property type="component" value="Unassembled WGS sequence"/>
</dbReference>